<dbReference type="Pfam" id="PF14539">
    <property type="entry name" value="DUF4442"/>
    <property type="match status" value="1"/>
</dbReference>
<dbReference type="EMBL" id="JBEYBF010000012">
    <property type="protein sequence ID" value="MEU1953917.1"/>
    <property type="molecule type" value="Genomic_DNA"/>
</dbReference>
<comment type="caution">
    <text evidence="2">The sequence shown here is derived from an EMBL/GenBank/DDBJ whole genome shotgun (WGS) entry which is preliminary data.</text>
</comment>
<keyword evidence="1" id="KW-0472">Membrane</keyword>
<gene>
    <name evidence="2" type="ORF">ABZ510_18890</name>
</gene>
<proteinExistence type="predicted"/>
<organism evidence="2 3">
    <name type="scientific">Nocardia rhamnosiphila</name>
    <dbReference type="NCBI Taxonomy" id="426716"/>
    <lineage>
        <taxon>Bacteria</taxon>
        <taxon>Bacillati</taxon>
        <taxon>Actinomycetota</taxon>
        <taxon>Actinomycetes</taxon>
        <taxon>Mycobacteriales</taxon>
        <taxon>Nocardiaceae</taxon>
        <taxon>Nocardia</taxon>
    </lineage>
</organism>
<accession>A0ABV2WSP3</accession>
<evidence type="ECO:0000313" key="2">
    <source>
        <dbReference type="EMBL" id="MEU1953917.1"/>
    </source>
</evidence>
<dbReference type="Gene3D" id="3.10.129.10">
    <property type="entry name" value="Hotdog Thioesterase"/>
    <property type="match status" value="1"/>
</dbReference>
<name>A0ABV2WSP3_9NOCA</name>
<dbReference type="InterPro" id="IPR027961">
    <property type="entry name" value="DUF4442"/>
</dbReference>
<dbReference type="SUPFAM" id="SSF54637">
    <property type="entry name" value="Thioesterase/thiol ester dehydrase-isomerase"/>
    <property type="match status" value="1"/>
</dbReference>
<keyword evidence="3" id="KW-1185">Reference proteome</keyword>
<dbReference type="Proteomes" id="UP001550628">
    <property type="component" value="Unassembled WGS sequence"/>
</dbReference>
<reference evidence="2 3" key="1">
    <citation type="submission" date="2024-06" db="EMBL/GenBank/DDBJ databases">
        <title>The Natural Products Discovery Center: Release of the First 8490 Sequenced Strains for Exploring Actinobacteria Biosynthetic Diversity.</title>
        <authorList>
            <person name="Kalkreuter E."/>
            <person name="Kautsar S.A."/>
            <person name="Yang D."/>
            <person name="Bader C.D."/>
            <person name="Teijaro C.N."/>
            <person name="Fluegel L."/>
            <person name="Davis C.M."/>
            <person name="Simpson J.R."/>
            <person name="Lauterbach L."/>
            <person name="Steele A.D."/>
            <person name="Gui C."/>
            <person name="Meng S."/>
            <person name="Li G."/>
            <person name="Viehrig K."/>
            <person name="Ye F."/>
            <person name="Su P."/>
            <person name="Kiefer A.F."/>
            <person name="Nichols A."/>
            <person name="Cepeda A.J."/>
            <person name="Yan W."/>
            <person name="Fan B."/>
            <person name="Jiang Y."/>
            <person name="Adhikari A."/>
            <person name="Zheng C.-J."/>
            <person name="Schuster L."/>
            <person name="Cowan T.M."/>
            <person name="Smanski M.J."/>
            <person name="Chevrette M.G."/>
            <person name="De Carvalho L.P.S."/>
            <person name="Shen B."/>
        </authorList>
    </citation>
    <scope>NUCLEOTIDE SEQUENCE [LARGE SCALE GENOMIC DNA]</scope>
    <source>
        <strain evidence="2 3">NPDC019708</strain>
    </source>
</reference>
<dbReference type="RefSeq" id="WP_030522007.1">
    <property type="nucleotide sequence ID" value="NZ_JBEXYG010000011.1"/>
</dbReference>
<protein>
    <submittedName>
        <fullName evidence="2">YiiD C-terminal domain-containing protein</fullName>
    </submittedName>
</protein>
<feature type="transmembrane region" description="Helical" evidence="1">
    <location>
        <begin position="54"/>
        <end position="76"/>
    </location>
</feature>
<keyword evidence="1" id="KW-0812">Transmembrane</keyword>
<keyword evidence="1" id="KW-1133">Transmembrane helix</keyword>
<evidence type="ECO:0000256" key="1">
    <source>
        <dbReference type="SAM" id="Phobius"/>
    </source>
</evidence>
<dbReference type="InterPro" id="IPR029069">
    <property type="entry name" value="HotDog_dom_sf"/>
</dbReference>
<dbReference type="CDD" id="cd03443">
    <property type="entry name" value="PaaI_thioesterase"/>
    <property type="match status" value="1"/>
</dbReference>
<evidence type="ECO:0000313" key="3">
    <source>
        <dbReference type="Proteomes" id="UP001550628"/>
    </source>
</evidence>
<dbReference type="GeneID" id="96243179"/>
<sequence length="153" mass="16320">MSDVRNPPIAEVVNSALEQTIPVAHRMGVHAEEVRRGYAAATVPVEGNGNHFGVMYAGVLFTVGEILGGAIAVASFDTTRFYPLVKDLRITFRKPATTAVRAQATLDDAEIDRIAAEAAANGKADFTLRAVLSDADGVVVAETEGLYQLRAHR</sequence>